<evidence type="ECO:0000313" key="5">
    <source>
        <dbReference type="EMBL" id="HIU50406.1"/>
    </source>
</evidence>
<organism evidence="5 6">
    <name type="scientific">Candidatus Limousia pullorum</name>
    <dbReference type="NCBI Taxonomy" id="2840860"/>
    <lineage>
        <taxon>Bacteria</taxon>
        <taxon>Bacillati</taxon>
        <taxon>Bacillota</taxon>
        <taxon>Clostridia</taxon>
        <taxon>Eubacteriales</taxon>
        <taxon>Oscillospiraceae</taxon>
        <taxon>Oscillospiraceae incertae sedis</taxon>
        <taxon>Candidatus Limousia</taxon>
    </lineage>
</organism>
<accession>A0A9D1S827</accession>
<dbReference type="Proteomes" id="UP000824118">
    <property type="component" value="Unassembled WGS sequence"/>
</dbReference>
<evidence type="ECO:0000256" key="2">
    <source>
        <dbReference type="ARBA" id="ARBA00023211"/>
    </source>
</evidence>
<dbReference type="GO" id="GO:0006094">
    <property type="term" value="P:gluconeogenesis"/>
    <property type="evidence" value="ECO:0007669"/>
    <property type="project" value="UniProtKB-UniRule"/>
</dbReference>
<dbReference type="Gene3D" id="3.60.21.10">
    <property type="match status" value="1"/>
</dbReference>
<evidence type="ECO:0000256" key="3">
    <source>
        <dbReference type="ARBA" id="ARBA00023277"/>
    </source>
</evidence>
<dbReference type="EC" id="3.1.3.11" evidence="4"/>
<name>A0A9D1S827_9FIRM</name>
<protein>
    <recommendedName>
        <fullName evidence="4">Fructose-1,6-bisphosphatase class 3</fullName>
        <shortName evidence="4">FBPase class 3</shortName>
        <ecNumber evidence="4">3.1.3.11</ecNumber>
    </recommendedName>
    <alternativeName>
        <fullName evidence="4">D-fructose-1,6-bisphosphate 1-phosphohydrolase class 3</fullName>
    </alternativeName>
</protein>
<comment type="similarity">
    <text evidence="4">Belongs to the FBPase class 3 family.</text>
</comment>
<evidence type="ECO:0000256" key="4">
    <source>
        <dbReference type="HAMAP-Rule" id="MF_01854"/>
    </source>
</evidence>
<keyword evidence="3 4" id="KW-0119">Carbohydrate metabolism</keyword>
<dbReference type="AlphaFoldDB" id="A0A9D1S827"/>
<dbReference type="PIRSF" id="PIRSF000906">
    <property type="entry name" value="FBPtase_Bacill"/>
    <property type="match status" value="1"/>
</dbReference>
<keyword evidence="1 4" id="KW-0378">Hydrolase</keyword>
<dbReference type="InterPro" id="IPR009164">
    <property type="entry name" value="FBPtase_class3"/>
</dbReference>
<dbReference type="CDD" id="cd00838">
    <property type="entry name" value="MPP_superfamily"/>
    <property type="match status" value="1"/>
</dbReference>
<dbReference type="InterPro" id="IPR029052">
    <property type="entry name" value="Metallo-depent_PP-like"/>
</dbReference>
<comment type="pathway">
    <text evidence="4">Carbohydrate biosynthesis; gluconeogenesis.</text>
</comment>
<reference evidence="5" key="1">
    <citation type="submission" date="2020-10" db="EMBL/GenBank/DDBJ databases">
        <authorList>
            <person name="Gilroy R."/>
        </authorList>
    </citation>
    <scope>NUCLEOTIDE SEQUENCE</scope>
    <source>
        <strain evidence="5">ChiGjej1B1-1684</strain>
    </source>
</reference>
<keyword evidence="2 4" id="KW-0464">Manganese</keyword>
<gene>
    <name evidence="4" type="primary">fbp</name>
    <name evidence="5" type="ORF">IAD22_05285</name>
</gene>
<dbReference type="GO" id="GO:0042132">
    <property type="term" value="F:fructose 1,6-bisphosphate 1-phosphatase activity"/>
    <property type="evidence" value="ECO:0007669"/>
    <property type="project" value="UniProtKB-UniRule"/>
</dbReference>
<dbReference type="HAMAP" id="MF_01854">
    <property type="entry name" value="FBPase_class3"/>
    <property type="match status" value="1"/>
</dbReference>
<comment type="cofactor">
    <cofactor evidence="4">
        <name>Mn(2+)</name>
        <dbReference type="ChEBI" id="CHEBI:29035"/>
    </cofactor>
</comment>
<evidence type="ECO:0000313" key="6">
    <source>
        <dbReference type="Proteomes" id="UP000824118"/>
    </source>
</evidence>
<dbReference type="EMBL" id="DVNG01000079">
    <property type="protein sequence ID" value="HIU50406.1"/>
    <property type="molecule type" value="Genomic_DNA"/>
</dbReference>
<dbReference type="SUPFAM" id="SSF56300">
    <property type="entry name" value="Metallo-dependent phosphatases"/>
    <property type="match status" value="1"/>
</dbReference>
<proteinExistence type="inferred from homology"/>
<comment type="caution">
    <text evidence="5">The sequence shown here is derived from an EMBL/GenBank/DDBJ whole genome shotgun (WGS) entry which is preliminary data.</text>
</comment>
<sequence length="631" mass="72902">MEKEWSPEKRYYLNLLAEKYPSMQNVWTEIINLQAIMNLPKGTEHFMSDLHGEYEAFTQILNNCSGVIREKVNMLFENTLSSFERNELCTLIYYPEQKLSQLHESGKISDGWYQTTLQELIDLAKLLSSKYTRSKVRKAMPHSYSYIIDELLHAQPDEDNNQLLYHQKIIDTLIRVGSGDSFICALSDLIKRLAVDLLHIVGDVFDRGPRPDSILDMLFKYHNVDIEWGNHDILWMGAAAGNKACIATVVRNSLSYGNTQVLESGYGISLRPLYLFAEHTYPGDVNSAARKAISVILFKLEGNIIMNHPEYCMDEQLLLHKMNLNSGTIEIDGKIYELNDTFFPTLDFENPYELTEEEKEIIEDLKQSFTESERLNRHIEFLYKKGSMYRCCNGNLLYHGCIPIDSDGNFDSIELEGGRYWGKSYMDYADRAARRAFLQKDDENAVDFMWYLWCGEKSPLSGRRIKTFQRMFLNDKTAWEEPRNPYYEFYKEEAVCKMILREFGLFGENCHIINGHTPIKVSKGESPIKANGRLIVIDGGFCKAYQKTTGIAGYTLIFNSHGLRLMSHQPFSSIEKVLNDNEDIESQSEIFETEKKRVMVGDTDTGVIIKEKIAQLEQILELYRQGKRFPL</sequence>
<comment type="catalytic activity">
    <reaction evidence="4">
        <text>beta-D-fructose 1,6-bisphosphate + H2O = beta-D-fructose 6-phosphate + phosphate</text>
        <dbReference type="Rhea" id="RHEA:11064"/>
        <dbReference type="ChEBI" id="CHEBI:15377"/>
        <dbReference type="ChEBI" id="CHEBI:32966"/>
        <dbReference type="ChEBI" id="CHEBI:43474"/>
        <dbReference type="ChEBI" id="CHEBI:57634"/>
        <dbReference type="EC" id="3.1.3.11"/>
    </reaction>
</comment>
<reference evidence="5" key="2">
    <citation type="journal article" date="2021" name="PeerJ">
        <title>Extensive microbial diversity within the chicken gut microbiome revealed by metagenomics and culture.</title>
        <authorList>
            <person name="Gilroy R."/>
            <person name="Ravi A."/>
            <person name="Getino M."/>
            <person name="Pursley I."/>
            <person name="Horton D.L."/>
            <person name="Alikhan N.F."/>
            <person name="Baker D."/>
            <person name="Gharbi K."/>
            <person name="Hall N."/>
            <person name="Watson M."/>
            <person name="Adriaenssens E.M."/>
            <person name="Foster-Nyarko E."/>
            <person name="Jarju S."/>
            <person name="Secka A."/>
            <person name="Antonio M."/>
            <person name="Oren A."/>
            <person name="Chaudhuri R.R."/>
            <person name="La Ragione R."/>
            <person name="Hildebrand F."/>
            <person name="Pallen M.J."/>
        </authorList>
    </citation>
    <scope>NUCLEOTIDE SEQUENCE</scope>
    <source>
        <strain evidence="5">ChiGjej1B1-1684</strain>
    </source>
</reference>
<evidence type="ECO:0000256" key="1">
    <source>
        <dbReference type="ARBA" id="ARBA00022801"/>
    </source>
</evidence>
<dbReference type="Pfam" id="PF06874">
    <property type="entry name" value="FBPase_2"/>
    <property type="match status" value="1"/>
</dbReference>